<reference evidence="2" key="1">
    <citation type="journal article" date="2020" name="Nature">
        <title>Giant virus diversity and host interactions through global metagenomics.</title>
        <authorList>
            <person name="Schulz F."/>
            <person name="Roux S."/>
            <person name="Paez-Espino D."/>
            <person name="Jungbluth S."/>
            <person name="Walsh D.A."/>
            <person name="Denef V.J."/>
            <person name="McMahon K.D."/>
            <person name="Konstantinidis K.T."/>
            <person name="Eloe-Fadrosh E.A."/>
            <person name="Kyrpides N.C."/>
            <person name="Woyke T."/>
        </authorList>
    </citation>
    <scope>NUCLEOTIDE SEQUENCE</scope>
    <source>
        <strain evidence="2">GVMAG-M-3300023179-82</strain>
    </source>
</reference>
<name>A0A6C0H868_9ZZZZ</name>
<dbReference type="EMBL" id="MN739901">
    <property type="protein sequence ID" value="QHT76771.1"/>
    <property type="molecule type" value="Genomic_DNA"/>
</dbReference>
<sequence>MNCSSLELFKVREDAYYALKYMKRTIKSYEKKENKYYIENINLNKAIHQENIFINNQEILNNKKEIIILNIIKINIKKNIQSIYHKKSELLEDKLTHYNLQLEQLNLELDENDNNLRKIHRIIESSVNKVPELKNTMIDYELEYKKAWLELKKHNEIYEYECIKQLIYKFIINNNNKIQILFELENWKNEFIKFSNSKYAIEDPNFKKTVPIISTNTTSSIYSSESELT</sequence>
<dbReference type="AlphaFoldDB" id="A0A6C0H868"/>
<accession>A0A6C0H868</accession>
<protein>
    <submittedName>
        <fullName evidence="2">Uncharacterized protein</fullName>
    </submittedName>
</protein>
<keyword evidence="1" id="KW-0175">Coiled coil</keyword>
<evidence type="ECO:0000313" key="2">
    <source>
        <dbReference type="EMBL" id="QHT76771.1"/>
    </source>
</evidence>
<proteinExistence type="predicted"/>
<evidence type="ECO:0000256" key="1">
    <source>
        <dbReference type="SAM" id="Coils"/>
    </source>
</evidence>
<feature type="coiled-coil region" evidence="1">
    <location>
        <begin position="88"/>
        <end position="122"/>
    </location>
</feature>
<organism evidence="2">
    <name type="scientific">viral metagenome</name>
    <dbReference type="NCBI Taxonomy" id="1070528"/>
    <lineage>
        <taxon>unclassified sequences</taxon>
        <taxon>metagenomes</taxon>
        <taxon>organismal metagenomes</taxon>
    </lineage>
</organism>